<dbReference type="PANTHER" id="PTHR16119:SF17">
    <property type="entry name" value="TRANSMEMBRANE PROTEIN 144"/>
    <property type="match status" value="1"/>
</dbReference>
<evidence type="ECO:0000313" key="8">
    <source>
        <dbReference type="WBParaSite" id="ALUE_0002355901-mRNA-1"/>
    </source>
</evidence>
<dbReference type="GO" id="GO:0015144">
    <property type="term" value="F:carbohydrate transmembrane transporter activity"/>
    <property type="evidence" value="ECO:0007669"/>
    <property type="project" value="InterPro"/>
</dbReference>
<keyword evidence="3 6" id="KW-0812">Transmembrane</keyword>
<evidence type="ECO:0000256" key="3">
    <source>
        <dbReference type="ARBA" id="ARBA00022692"/>
    </source>
</evidence>
<sequence>MTLLFVSNDNLSQTIAYPIITVLPGGVAALWSVFYFREIKVYRYDSSHHSIFFSFTIIREVNVIKSMQILHSEEPLCL</sequence>
<dbReference type="GO" id="GO:0016020">
    <property type="term" value="C:membrane"/>
    <property type="evidence" value="ECO:0007669"/>
    <property type="project" value="UniProtKB-SubCell"/>
</dbReference>
<evidence type="ECO:0000256" key="6">
    <source>
        <dbReference type="SAM" id="Phobius"/>
    </source>
</evidence>
<evidence type="ECO:0000256" key="4">
    <source>
        <dbReference type="ARBA" id="ARBA00022989"/>
    </source>
</evidence>
<comment type="subcellular location">
    <subcellularLocation>
        <location evidence="1">Membrane</location>
        <topology evidence="1">Multi-pass membrane protein</topology>
    </subcellularLocation>
</comment>
<keyword evidence="7" id="KW-1185">Reference proteome</keyword>
<dbReference type="Proteomes" id="UP000036681">
    <property type="component" value="Unplaced"/>
</dbReference>
<feature type="transmembrane region" description="Helical" evidence="6">
    <location>
        <begin position="15"/>
        <end position="36"/>
    </location>
</feature>
<keyword evidence="4 6" id="KW-1133">Transmembrane helix</keyword>
<dbReference type="WBParaSite" id="ALUE_0002355901-mRNA-1">
    <property type="protein sequence ID" value="ALUE_0002355901-mRNA-1"/>
    <property type="gene ID" value="ALUE_0002355901"/>
</dbReference>
<evidence type="ECO:0000256" key="2">
    <source>
        <dbReference type="ARBA" id="ARBA00005731"/>
    </source>
</evidence>
<dbReference type="Pfam" id="PF07857">
    <property type="entry name" value="TMEM144"/>
    <property type="match status" value="1"/>
</dbReference>
<proteinExistence type="inferred from homology"/>
<dbReference type="AlphaFoldDB" id="A0A0M3IXT1"/>
<evidence type="ECO:0000256" key="5">
    <source>
        <dbReference type="ARBA" id="ARBA00023136"/>
    </source>
</evidence>
<keyword evidence="5 6" id="KW-0472">Membrane</keyword>
<evidence type="ECO:0000256" key="1">
    <source>
        <dbReference type="ARBA" id="ARBA00004141"/>
    </source>
</evidence>
<evidence type="ECO:0000313" key="7">
    <source>
        <dbReference type="Proteomes" id="UP000036681"/>
    </source>
</evidence>
<dbReference type="InterPro" id="IPR012435">
    <property type="entry name" value="TMEM144"/>
</dbReference>
<dbReference type="InterPro" id="IPR010651">
    <property type="entry name" value="Sugar_transport"/>
</dbReference>
<reference evidence="8" key="1">
    <citation type="submission" date="2017-02" db="UniProtKB">
        <authorList>
            <consortium name="WormBaseParasite"/>
        </authorList>
    </citation>
    <scope>IDENTIFICATION</scope>
</reference>
<comment type="similarity">
    <text evidence="2">Belongs to the TMEM144 family.</text>
</comment>
<dbReference type="PANTHER" id="PTHR16119">
    <property type="entry name" value="TRANSMEMBRANE PROTEIN 144"/>
    <property type="match status" value="1"/>
</dbReference>
<protein>
    <submittedName>
        <fullName evidence="8">Transmembrane protein</fullName>
    </submittedName>
</protein>
<organism evidence="7 8">
    <name type="scientific">Ascaris lumbricoides</name>
    <name type="common">Giant roundworm</name>
    <dbReference type="NCBI Taxonomy" id="6252"/>
    <lineage>
        <taxon>Eukaryota</taxon>
        <taxon>Metazoa</taxon>
        <taxon>Ecdysozoa</taxon>
        <taxon>Nematoda</taxon>
        <taxon>Chromadorea</taxon>
        <taxon>Rhabditida</taxon>
        <taxon>Spirurina</taxon>
        <taxon>Ascaridomorpha</taxon>
        <taxon>Ascaridoidea</taxon>
        <taxon>Ascarididae</taxon>
        <taxon>Ascaris</taxon>
    </lineage>
</organism>
<accession>A0A0M3IXT1</accession>
<name>A0A0M3IXT1_ASCLU</name>